<comment type="cofactor">
    <cofactor evidence="1">
        <name>FMN</name>
        <dbReference type="ChEBI" id="CHEBI:58210"/>
    </cofactor>
</comment>
<dbReference type="Gene3D" id="3.40.50.360">
    <property type="match status" value="1"/>
</dbReference>
<comment type="caution">
    <text evidence="6">The sequence shown here is derived from an EMBL/GenBank/DDBJ whole genome shotgun (WGS) entry which is preliminary data.</text>
</comment>
<accession>A0A839IW87</accession>
<dbReference type="GO" id="GO:0005829">
    <property type="term" value="C:cytosol"/>
    <property type="evidence" value="ECO:0007669"/>
    <property type="project" value="TreeGrafter"/>
</dbReference>
<dbReference type="PROSITE" id="PS50902">
    <property type="entry name" value="FLAVODOXIN_LIKE"/>
    <property type="match status" value="1"/>
</dbReference>
<dbReference type="GO" id="GO:0050660">
    <property type="term" value="F:flavin adenine dinucleotide binding"/>
    <property type="evidence" value="ECO:0007669"/>
    <property type="project" value="TreeGrafter"/>
</dbReference>
<evidence type="ECO:0000256" key="3">
    <source>
        <dbReference type="ARBA" id="ARBA00022643"/>
    </source>
</evidence>
<keyword evidence="3" id="KW-0288">FMN</keyword>
<dbReference type="RefSeq" id="WP_182810722.1">
    <property type="nucleotide sequence ID" value="NZ_JACJFM010000039.1"/>
</dbReference>
<dbReference type="InterPro" id="IPR008254">
    <property type="entry name" value="Flavodoxin/NO_synth"/>
</dbReference>
<dbReference type="AlphaFoldDB" id="A0A839IW87"/>
<evidence type="ECO:0000259" key="5">
    <source>
        <dbReference type="PROSITE" id="PS50902"/>
    </source>
</evidence>
<name>A0A839IW87_9GAMM</name>
<dbReference type="GO" id="GO:0016491">
    <property type="term" value="F:oxidoreductase activity"/>
    <property type="evidence" value="ECO:0007669"/>
    <property type="project" value="TreeGrafter"/>
</dbReference>
<evidence type="ECO:0000313" key="6">
    <source>
        <dbReference type="EMBL" id="MBB1488950.1"/>
    </source>
</evidence>
<organism evidence="6 7">
    <name type="scientific">Oceanospirillum sediminis</name>
    <dbReference type="NCBI Taxonomy" id="2760088"/>
    <lineage>
        <taxon>Bacteria</taxon>
        <taxon>Pseudomonadati</taxon>
        <taxon>Pseudomonadota</taxon>
        <taxon>Gammaproteobacteria</taxon>
        <taxon>Oceanospirillales</taxon>
        <taxon>Oceanospirillaceae</taxon>
        <taxon>Oceanospirillum</taxon>
    </lineage>
</organism>
<evidence type="ECO:0000313" key="7">
    <source>
        <dbReference type="Proteomes" id="UP000565262"/>
    </source>
</evidence>
<dbReference type="Proteomes" id="UP000565262">
    <property type="component" value="Unassembled WGS sequence"/>
</dbReference>
<dbReference type="InterPro" id="IPR029039">
    <property type="entry name" value="Flavoprotein-like_sf"/>
</dbReference>
<sequence>MAKIKILVGTVYGGARDVADGIKPVLEQKGYQVDITEDPALSDLTDPDNTAILISVSTTGSGDFPPGFDKFYFSLNDQGASLGHLKYGVIALGDSSYDTTFCEAGRKIDNILAEYGATRVGRRLDIDSAEHFDAIEPAISWIEDWTTRLV</sequence>
<dbReference type="EMBL" id="JACJFM010000039">
    <property type="protein sequence ID" value="MBB1488950.1"/>
    <property type="molecule type" value="Genomic_DNA"/>
</dbReference>
<dbReference type="InterPro" id="IPR001094">
    <property type="entry name" value="Flavdoxin-like"/>
</dbReference>
<dbReference type="Pfam" id="PF00258">
    <property type="entry name" value="Flavodoxin_1"/>
    <property type="match status" value="1"/>
</dbReference>
<gene>
    <name evidence="6" type="ORF">H4O21_20275</name>
</gene>
<dbReference type="PANTHER" id="PTHR19384:SF128">
    <property type="entry name" value="NADPH OXIDOREDUCTASE A"/>
    <property type="match status" value="1"/>
</dbReference>
<dbReference type="PRINTS" id="PR00369">
    <property type="entry name" value="FLAVODOXIN"/>
</dbReference>
<dbReference type="SUPFAM" id="SSF52218">
    <property type="entry name" value="Flavoproteins"/>
    <property type="match status" value="1"/>
</dbReference>
<evidence type="ECO:0000256" key="1">
    <source>
        <dbReference type="ARBA" id="ARBA00001917"/>
    </source>
</evidence>
<protein>
    <submittedName>
        <fullName evidence="6">Flavodoxin</fullName>
    </submittedName>
</protein>
<keyword evidence="2" id="KW-0285">Flavoprotein</keyword>
<dbReference type="GO" id="GO:0010181">
    <property type="term" value="F:FMN binding"/>
    <property type="evidence" value="ECO:0007669"/>
    <property type="project" value="InterPro"/>
</dbReference>
<evidence type="ECO:0000256" key="4">
    <source>
        <dbReference type="ARBA" id="ARBA00022982"/>
    </source>
</evidence>
<keyword evidence="7" id="KW-1185">Reference proteome</keyword>
<proteinExistence type="predicted"/>
<dbReference type="PANTHER" id="PTHR19384">
    <property type="entry name" value="NITRIC OXIDE SYNTHASE-RELATED"/>
    <property type="match status" value="1"/>
</dbReference>
<evidence type="ECO:0000256" key="2">
    <source>
        <dbReference type="ARBA" id="ARBA00022630"/>
    </source>
</evidence>
<keyword evidence="4" id="KW-0249">Electron transport</keyword>
<dbReference type="NCBIfam" id="NF005989">
    <property type="entry name" value="PRK08105.1"/>
    <property type="match status" value="1"/>
</dbReference>
<reference evidence="6 7" key="1">
    <citation type="submission" date="2020-08" db="EMBL/GenBank/DDBJ databases">
        <title>Oceanospirillum sp. nov. isolated from marine sediment.</title>
        <authorList>
            <person name="Ji X."/>
        </authorList>
    </citation>
    <scope>NUCLEOTIDE SEQUENCE [LARGE SCALE GENOMIC DNA]</scope>
    <source>
        <strain evidence="6 7">D5</strain>
    </source>
</reference>
<keyword evidence="4" id="KW-0813">Transport</keyword>
<feature type="domain" description="Flavodoxin-like" evidence="5">
    <location>
        <begin position="4"/>
        <end position="146"/>
    </location>
</feature>